<reference evidence="2" key="1">
    <citation type="submission" date="2022-07" db="EMBL/GenBank/DDBJ databases">
        <title>Genome Sequence of Physisporinus lineatus.</title>
        <authorList>
            <person name="Buettner E."/>
        </authorList>
    </citation>
    <scope>NUCLEOTIDE SEQUENCE</scope>
    <source>
        <strain evidence="2">VT162</strain>
    </source>
</reference>
<feature type="region of interest" description="Disordered" evidence="1">
    <location>
        <begin position="53"/>
        <end position="98"/>
    </location>
</feature>
<feature type="compositionally biased region" description="Low complexity" evidence="1">
    <location>
        <begin position="86"/>
        <end position="98"/>
    </location>
</feature>
<keyword evidence="3" id="KW-1185">Reference proteome</keyword>
<feature type="region of interest" description="Disordered" evidence="1">
    <location>
        <begin position="204"/>
        <end position="254"/>
    </location>
</feature>
<feature type="compositionally biased region" description="Low complexity" evidence="1">
    <location>
        <begin position="378"/>
        <end position="409"/>
    </location>
</feature>
<comment type="caution">
    <text evidence="2">The sequence shown here is derived from an EMBL/GenBank/DDBJ whole genome shotgun (WGS) entry which is preliminary data.</text>
</comment>
<evidence type="ECO:0000313" key="3">
    <source>
        <dbReference type="Proteomes" id="UP001212997"/>
    </source>
</evidence>
<dbReference type="Proteomes" id="UP001212997">
    <property type="component" value="Unassembled WGS sequence"/>
</dbReference>
<dbReference type="AlphaFoldDB" id="A0AAD5V3R7"/>
<protein>
    <submittedName>
        <fullName evidence="2">Uncharacterized protein</fullName>
    </submittedName>
</protein>
<evidence type="ECO:0000313" key="2">
    <source>
        <dbReference type="EMBL" id="KAJ3484943.1"/>
    </source>
</evidence>
<feature type="compositionally biased region" description="Low complexity" evidence="1">
    <location>
        <begin position="312"/>
        <end position="323"/>
    </location>
</feature>
<feature type="compositionally biased region" description="Polar residues" evidence="1">
    <location>
        <begin position="358"/>
        <end position="374"/>
    </location>
</feature>
<feature type="compositionally biased region" description="Polar residues" evidence="1">
    <location>
        <begin position="324"/>
        <end position="334"/>
    </location>
</feature>
<feature type="compositionally biased region" description="Pro residues" evidence="1">
    <location>
        <begin position="410"/>
        <end position="448"/>
    </location>
</feature>
<accession>A0AAD5V3R7</accession>
<feature type="compositionally biased region" description="Pro residues" evidence="1">
    <location>
        <begin position="58"/>
        <end position="85"/>
    </location>
</feature>
<sequence length="646" mass="66759">MHGELQGRLGLIESCWKRVDHLRELQEHGGESVIQVPVVVTFPVTTEVPTLTLFAPCPSDPPSPPSPPVTPPPPPPTSVPPPPQDQGPSSSSSTPLVPTVVTPIPDVYTSAFSSTLPDGNVVWTSVVITSTHPPTSILVPSRSNTAGGTNTSAASDNQKVGDILGPVLGGALGGFFGLLGKKRDAIFRFSSGMDEDIPYSYSPEPPINAAFDEPEPKPYHYGLVGRASSHPSRGGSPPPPSPHSRSGSTPTIVNANIGRQSPVVMTAMANIAPSAGNRRMSGSSNATMGLSVPVEQAVHLRKRSPTPSQTASFHSHSQSFSQSTRPASRTSMSMNPGALNAAASSSSSTTTPGLRVTPSPTFPVTSSGPPSASSGLVPRSNHPSSSSRLSPSRLSGASSLAPQTTQASPQLPPATQPSQQPSPRPFPTQPPPPYQTPQPSPMQRPPQPQVSTSSQPPPSQPQSQAQGERGIQDPRILQQQQLAALPPGASPPMMRQSWPRYLSNDGVPGSGTGHNLEEDYDEFGRYLLTSGGSGQGAVNAGNGGGREARFASEGRPYGGIPGRVPGPIPIAASVSLGGGAMSVVRGGNGKGVDVRTTSHVSSGVPSTSTSLSSAPPATPGVGSHGLQRRNRYWISRSLQVRSILGP</sequence>
<name>A0AAD5V3R7_9APHY</name>
<feature type="region of interest" description="Disordered" evidence="1">
    <location>
        <begin position="298"/>
        <end position="470"/>
    </location>
</feature>
<proteinExistence type="predicted"/>
<dbReference type="EMBL" id="JANAWD010000170">
    <property type="protein sequence ID" value="KAJ3484943.1"/>
    <property type="molecule type" value="Genomic_DNA"/>
</dbReference>
<feature type="region of interest" description="Disordered" evidence="1">
    <location>
        <begin position="485"/>
        <end position="517"/>
    </location>
</feature>
<feature type="compositionally biased region" description="Low complexity" evidence="1">
    <location>
        <begin position="341"/>
        <end position="351"/>
    </location>
</feature>
<organism evidence="2 3">
    <name type="scientific">Meripilus lineatus</name>
    <dbReference type="NCBI Taxonomy" id="2056292"/>
    <lineage>
        <taxon>Eukaryota</taxon>
        <taxon>Fungi</taxon>
        <taxon>Dikarya</taxon>
        <taxon>Basidiomycota</taxon>
        <taxon>Agaricomycotina</taxon>
        <taxon>Agaricomycetes</taxon>
        <taxon>Polyporales</taxon>
        <taxon>Meripilaceae</taxon>
        <taxon>Meripilus</taxon>
    </lineage>
</organism>
<gene>
    <name evidence="2" type="ORF">NLI96_g5300</name>
</gene>
<feature type="compositionally biased region" description="Low complexity" evidence="1">
    <location>
        <begin position="597"/>
        <end position="615"/>
    </location>
</feature>
<feature type="region of interest" description="Disordered" evidence="1">
    <location>
        <begin position="597"/>
        <end position="625"/>
    </location>
</feature>
<evidence type="ECO:0000256" key="1">
    <source>
        <dbReference type="SAM" id="MobiDB-lite"/>
    </source>
</evidence>